<evidence type="ECO:0000313" key="3">
    <source>
        <dbReference type="Proteomes" id="UP000183447"/>
    </source>
</evidence>
<dbReference type="InterPro" id="IPR009642">
    <property type="entry name" value="DUF1236"/>
</dbReference>
<gene>
    <name evidence="2" type="ORF">SAMN02983003_1868</name>
</gene>
<feature type="chain" id="PRO_5013131799" description="DUF1236 domain-containing protein" evidence="1">
    <location>
        <begin position="23"/>
        <end position="204"/>
    </location>
</feature>
<dbReference type="Proteomes" id="UP000183447">
    <property type="component" value="Unassembled WGS sequence"/>
</dbReference>
<evidence type="ECO:0008006" key="4">
    <source>
        <dbReference type="Google" id="ProtNLM"/>
    </source>
</evidence>
<dbReference type="AlphaFoldDB" id="A0A1K2HX60"/>
<feature type="signal peptide" evidence="1">
    <location>
        <begin position="1"/>
        <end position="22"/>
    </location>
</feature>
<evidence type="ECO:0000256" key="1">
    <source>
        <dbReference type="SAM" id="SignalP"/>
    </source>
</evidence>
<dbReference type="OrthoDB" id="102964at2"/>
<dbReference type="STRING" id="665118.SAMN02983003_1868"/>
<dbReference type="RefSeq" id="WP_072341880.1">
    <property type="nucleotide sequence ID" value="NZ_FPKU01000002.1"/>
</dbReference>
<keyword evidence="3" id="KW-1185">Reference proteome</keyword>
<sequence>MKKILLAGVAVLALGMAAPAMAQSNGAAVGGATAGGATGGTIGFLLGGPVGAIIGGFAGAVIGSEAAVSAESVAYAGNNPVDPIYIDGGIEVGAVVTDGVTVYPIQGDPDFGYFYANGRVYIVDLATNEIVQSPGYAVSERAISYVEANPSASVTISGNIGPGYVLENNVEFAPVPDDPAYGYVYIDGRPALVDRASRTIIWVR</sequence>
<accession>A0A1K2HX60</accession>
<dbReference type="Pfam" id="PF06823">
    <property type="entry name" value="DUF1236"/>
    <property type="match status" value="2"/>
</dbReference>
<dbReference type="EMBL" id="FPKU01000002">
    <property type="protein sequence ID" value="SFZ84188.1"/>
    <property type="molecule type" value="Genomic_DNA"/>
</dbReference>
<evidence type="ECO:0000313" key="2">
    <source>
        <dbReference type="EMBL" id="SFZ84188.1"/>
    </source>
</evidence>
<proteinExistence type="predicted"/>
<organism evidence="2 3">
    <name type="scientific">Devosia enhydra</name>
    <dbReference type="NCBI Taxonomy" id="665118"/>
    <lineage>
        <taxon>Bacteria</taxon>
        <taxon>Pseudomonadati</taxon>
        <taxon>Pseudomonadota</taxon>
        <taxon>Alphaproteobacteria</taxon>
        <taxon>Hyphomicrobiales</taxon>
        <taxon>Devosiaceae</taxon>
        <taxon>Devosia</taxon>
    </lineage>
</organism>
<name>A0A1K2HX60_9HYPH</name>
<reference evidence="2 3" key="1">
    <citation type="submission" date="2016-11" db="EMBL/GenBank/DDBJ databases">
        <authorList>
            <person name="Jaros S."/>
            <person name="Januszkiewicz K."/>
            <person name="Wedrychowicz H."/>
        </authorList>
    </citation>
    <scope>NUCLEOTIDE SEQUENCE [LARGE SCALE GENOMIC DNA]</scope>
    <source>
        <strain evidence="2 3">ATCC 23634</strain>
    </source>
</reference>
<keyword evidence="1" id="KW-0732">Signal</keyword>
<protein>
    <recommendedName>
        <fullName evidence="4">DUF1236 domain-containing protein</fullName>
    </recommendedName>
</protein>